<organism evidence="3 4">
    <name type="scientific">Shewanella fodinae</name>
    <dbReference type="NCBI Taxonomy" id="552357"/>
    <lineage>
        <taxon>Bacteria</taxon>
        <taxon>Pseudomonadati</taxon>
        <taxon>Pseudomonadota</taxon>
        <taxon>Gammaproteobacteria</taxon>
        <taxon>Alteromonadales</taxon>
        <taxon>Shewanellaceae</taxon>
        <taxon>Shewanella</taxon>
    </lineage>
</organism>
<sequence length="216" mass="25537">MLLARTAIPHSADEASDICRHHEDNPLIWPLMTLLKASVHSWKVHHLAAELQQRGLMSQLDDNPEKDLFKRNFLLMNALYELQEMLLPQQWLQVQSMDIKLYRIAPANPRMLQLQDQALRDYYRDWRNYDTCANVVKEMLASFWHSYQQYIGAVPERLAYLEALQVMELEGDASERDIRRQWRKLALRWHPDRPNGDAARFREVCEAWQVLRGSLA</sequence>
<dbReference type="PANTHER" id="PTHR44360:SF1">
    <property type="entry name" value="DNAJ HOMOLOG SUBFAMILY B MEMBER 9"/>
    <property type="match status" value="1"/>
</dbReference>
<dbReference type="Gene3D" id="1.10.287.110">
    <property type="entry name" value="DnaJ domain"/>
    <property type="match status" value="1"/>
</dbReference>
<dbReference type="EMBL" id="SLWF01000024">
    <property type="protein sequence ID" value="TCN81372.1"/>
    <property type="molecule type" value="Genomic_DNA"/>
</dbReference>
<dbReference type="GO" id="GO:0036503">
    <property type="term" value="P:ERAD pathway"/>
    <property type="evidence" value="ECO:0007669"/>
    <property type="project" value="TreeGrafter"/>
</dbReference>
<protein>
    <submittedName>
        <fullName evidence="3">DnaJ-like protein</fullName>
    </submittedName>
</protein>
<gene>
    <name evidence="3" type="ORF">EDC91_12426</name>
</gene>
<dbReference type="GO" id="GO:0051087">
    <property type="term" value="F:protein-folding chaperone binding"/>
    <property type="evidence" value="ECO:0007669"/>
    <property type="project" value="TreeGrafter"/>
</dbReference>
<evidence type="ECO:0000313" key="3">
    <source>
        <dbReference type="EMBL" id="TCN81372.1"/>
    </source>
</evidence>
<keyword evidence="4" id="KW-1185">Reference proteome</keyword>
<dbReference type="InterPro" id="IPR051948">
    <property type="entry name" value="Hsp70_co-chaperone_J-domain"/>
</dbReference>
<comment type="caution">
    <text evidence="3">The sequence shown here is derived from an EMBL/GenBank/DDBJ whole genome shotgun (WGS) entry which is preliminary data.</text>
</comment>
<evidence type="ECO:0000259" key="2">
    <source>
        <dbReference type="PROSITE" id="PS50076"/>
    </source>
</evidence>
<dbReference type="SUPFAM" id="SSF46565">
    <property type="entry name" value="Chaperone J-domain"/>
    <property type="match status" value="1"/>
</dbReference>
<dbReference type="Pfam" id="PF00226">
    <property type="entry name" value="DnaJ"/>
    <property type="match status" value="1"/>
</dbReference>
<accession>A0A4V2RRW3</accession>
<dbReference type="PROSITE" id="PS50076">
    <property type="entry name" value="DNAJ_2"/>
    <property type="match status" value="1"/>
</dbReference>
<evidence type="ECO:0000313" key="4">
    <source>
        <dbReference type="Proteomes" id="UP000294832"/>
    </source>
</evidence>
<feature type="domain" description="J" evidence="2">
    <location>
        <begin position="159"/>
        <end position="216"/>
    </location>
</feature>
<dbReference type="PANTHER" id="PTHR44360">
    <property type="entry name" value="DNAJ HOMOLOG SUBFAMILY B MEMBER 9"/>
    <property type="match status" value="1"/>
</dbReference>
<dbReference type="SMART" id="SM00271">
    <property type="entry name" value="DnaJ"/>
    <property type="match status" value="1"/>
</dbReference>
<dbReference type="GO" id="GO:0051787">
    <property type="term" value="F:misfolded protein binding"/>
    <property type="evidence" value="ECO:0007669"/>
    <property type="project" value="TreeGrafter"/>
</dbReference>
<dbReference type="RefSeq" id="WP_133039804.1">
    <property type="nucleotide sequence ID" value="NZ_SLWF01000024.1"/>
</dbReference>
<proteinExistence type="predicted"/>
<reference evidence="3 4" key="1">
    <citation type="submission" date="2019-03" db="EMBL/GenBank/DDBJ databases">
        <title>Freshwater and sediment microbial communities from various areas in North America, analyzing microbe dynamics in response to fracking.</title>
        <authorList>
            <person name="Lamendella R."/>
        </authorList>
    </citation>
    <scope>NUCLEOTIDE SEQUENCE [LARGE SCALE GENOMIC DNA]</scope>
    <source>
        <strain evidence="3 4">74A</strain>
    </source>
</reference>
<dbReference type="CDD" id="cd06257">
    <property type="entry name" value="DnaJ"/>
    <property type="match status" value="1"/>
</dbReference>
<keyword evidence="1" id="KW-0143">Chaperone</keyword>
<dbReference type="OrthoDB" id="581986at2"/>
<dbReference type="InterPro" id="IPR036869">
    <property type="entry name" value="J_dom_sf"/>
</dbReference>
<dbReference type="Pfam" id="PF12339">
    <property type="entry name" value="DNAJ_related"/>
    <property type="match status" value="1"/>
</dbReference>
<dbReference type="InterPro" id="IPR001623">
    <property type="entry name" value="DnaJ_domain"/>
</dbReference>
<evidence type="ECO:0000256" key="1">
    <source>
        <dbReference type="ARBA" id="ARBA00023186"/>
    </source>
</evidence>
<dbReference type="AlphaFoldDB" id="A0A4V2RRW3"/>
<dbReference type="InterPro" id="IPR021059">
    <property type="entry name" value="DnaJ-related_N"/>
</dbReference>
<name>A0A4V2RRW3_9GAMM</name>
<dbReference type="Proteomes" id="UP000294832">
    <property type="component" value="Unassembled WGS sequence"/>
</dbReference>